<dbReference type="EMBL" id="CYKH01000277">
    <property type="protein sequence ID" value="CUF26248.1"/>
    <property type="molecule type" value="Genomic_DNA"/>
</dbReference>
<proteinExistence type="predicted"/>
<evidence type="ECO:0000313" key="3">
    <source>
        <dbReference type="Proteomes" id="UP000051952"/>
    </source>
</evidence>
<gene>
    <name evidence="2" type="ORF">BSAL_60785</name>
</gene>
<keyword evidence="3" id="KW-1185">Reference proteome</keyword>
<accession>A0A0S4IW62</accession>
<evidence type="ECO:0000256" key="1">
    <source>
        <dbReference type="SAM" id="SignalP"/>
    </source>
</evidence>
<dbReference type="Proteomes" id="UP000051952">
    <property type="component" value="Unassembled WGS sequence"/>
</dbReference>
<dbReference type="VEuPathDB" id="TriTrypDB:BSAL_60785"/>
<evidence type="ECO:0008006" key="4">
    <source>
        <dbReference type="Google" id="ProtNLM"/>
    </source>
</evidence>
<evidence type="ECO:0000313" key="2">
    <source>
        <dbReference type="EMBL" id="CUF26248.1"/>
    </source>
</evidence>
<keyword evidence="1" id="KW-0732">Signal</keyword>
<feature type="chain" id="PRO_5006621614" description="GPI-anchored surface protein" evidence="1">
    <location>
        <begin position="23"/>
        <end position="151"/>
    </location>
</feature>
<feature type="signal peptide" evidence="1">
    <location>
        <begin position="1"/>
        <end position="22"/>
    </location>
</feature>
<reference evidence="3" key="1">
    <citation type="submission" date="2015-09" db="EMBL/GenBank/DDBJ databases">
        <authorList>
            <consortium name="Pathogen Informatics"/>
        </authorList>
    </citation>
    <scope>NUCLEOTIDE SEQUENCE [LARGE SCALE GENOMIC DNA]</scope>
    <source>
        <strain evidence="3">Lake Konstanz</strain>
    </source>
</reference>
<name>A0A0S4IW62_BODSA</name>
<protein>
    <recommendedName>
        <fullName evidence="4">GPI-anchored surface protein</fullName>
    </recommendedName>
</protein>
<dbReference type="AlphaFoldDB" id="A0A0S4IW62"/>
<organism evidence="2 3">
    <name type="scientific">Bodo saltans</name>
    <name type="common">Flagellated protozoan</name>
    <dbReference type="NCBI Taxonomy" id="75058"/>
    <lineage>
        <taxon>Eukaryota</taxon>
        <taxon>Discoba</taxon>
        <taxon>Euglenozoa</taxon>
        <taxon>Kinetoplastea</taxon>
        <taxon>Metakinetoplastina</taxon>
        <taxon>Eubodonida</taxon>
        <taxon>Bodonidae</taxon>
        <taxon>Bodo</taxon>
    </lineage>
</organism>
<sequence>MSFRTRTTFLISLVCVSKKTEARCESEEVEPVIVTAPILDTDDALIDYLRDELYKGNLNGCKLSINTKLRVILIWLEEQLHPVPRKGLTKLCAIFKTVTQIVIQKKQLRHYIRSRHSIAQCYCNGRKTRDQGGGRKTCVENDDACGQSSAR</sequence>